<protein>
    <submittedName>
        <fullName evidence="6">TetR/AcrR family transcriptional regulator</fullName>
    </submittedName>
</protein>
<evidence type="ECO:0000313" key="7">
    <source>
        <dbReference type="Proteomes" id="UP001298593"/>
    </source>
</evidence>
<proteinExistence type="predicted"/>
<evidence type="ECO:0000256" key="1">
    <source>
        <dbReference type="ARBA" id="ARBA00023015"/>
    </source>
</evidence>
<dbReference type="InterPro" id="IPR036271">
    <property type="entry name" value="Tet_transcr_reg_TetR-rel_C_sf"/>
</dbReference>
<keyword evidence="2 4" id="KW-0238">DNA-binding</keyword>
<sequence>MTTAARPDVREALLAAARTELVEHGRAAISLRAVARRAGLSHAAPKYHFGDRAGLLTAIATEGFHSLADKLSVVQEPEARPRLAALGRAYIDFGLSHPALFELMFAPAELHTSDPDLIAAQQQAIGELRAATGRLAASDTTPSGAQNLALLSWALVHGLAVLTRDGALLGTATPHATDATELAHSLAELFTQYVDQVPGPRPS</sequence>
<comment type="caution">
    <text evidence="6">The sequence shown here is derived from an EMBL/GenBank/DDBJ whole genome shotgun (WGS) entry which is preliminary data.</text>
</comment>
<dbReference type="PANTHER" id="PTHR30055:SF220">
    <property type="entry name" value="TETR-FAMILY REGULATORY PROTEIN"/>
    <property type="match status" value="1"/>
</dbReference>
<dbReference type="InterPro" id="IPR025996">
    <property type="entry name" value="MT1864/Rv1816-like_C"/>
</dbReference>
<dbReference type="Gene3D" id="1.10.357.10">
    <property type="entry name" value="Tetracycline Repressor, domain 2"/>
    <property type="match status" value="1"/>
</dbReference>
<reference evidence="6 7" key="1">
    <citation type="submission" date="2023-12" db="EMBL/GenBank/DDBJ databases">
        <title>Description of new species of Mycobacterium terrae complex isolated from sewage at the Sao Paulo Zoological Park Foundation in Brazil.</title>
        <authorList>
            <person name="Romagnoli C.L."/>
            <person name="Conceicao E.C."/>
            <person name="Machado E."/>
            <person name="Barreto L.B.P.F."/>
            <person name="Sharma A."/>
            <person name="Silva N.M."/>
            <person name="Marques L.E."/>
            <person name="Juliana M.A."/>
            <person name="Lourenco M.C.S."/>
            <person name="Digiampietri L.A."/>
            <person name="Suffys P.N."/>
            <person name="Viana-Niero C."/>
        </authorList>
    </citation>
    <scope>NUCLEOTIDE SEQUENCE [LARGE SCALE GENOMIC DNA]</scope>
    <source>
        <strain evidence="6 7">MYC340</strain>
    </source>
</reference>
<evidence type="ECO:0000256" key="2">
    <source>
        <dbReference type="ARBA" id="ARBA00023125"/>
    </source>
</evidence>
<dbReference type="Proteomes" id="UP001298593">
    <property type="component" value="Unassembled WGS sequence"/>
</dbReference>
<dbReference type="InterPro" id="IPR001647">
    <property type="entry name" value="HTH_TetR"/>
</dbReference>
<evidence type="ECO:0000256" key="3">
    <source>
        <dbReference type="ARBA" id="ARBA00023163"/>
    </source>
</evidence>
<evidence type="ECO:0000259" key="5">
    <source>
        <dbReference type="PROSITE" id="PS50977"/>
    </source>
</evidence>
<evidence type="ECO:0000313" key="6">
    <source>
        <dbReference type="EMBL" id="MEB3030621.1"/>
    </source>
</evidence>
<feature type="domain" description="HTH tetR-type" evidence="5">
    <location>
        <begin position="7"/>
        <end position="67"/>
    </location>
</feature>
<dbReference type="RefSeq" id="WP_224976676.1">
    <property type="nucleotide sequence ID" value="NZ_JAYJJU010000002.1"/>
</dbReference>
<dbReference type="InterPro" id="IPR009057">
    <property type="entry name" value="Homeodomain-like_sf"/>
</dbReference>
<keyword evidence="1" id="KW-0805">Transcription regulation</keyword>
<dbReference type="Pfam" id="PF00440">
    <property type="entry name" value="TetR_N"/>
    <property type="match status" value="1"/>
</dbReference>
<dbReference type="SUPFAM" id="SSF48498">
    <property type="entry name" value="Tetracyclin repressor-like, C-terminal domain"/>
    <property type="match status" value="1"/>
</dbReference>
<feature type="DNA-binding region" description="H-T-H motif" evidence="4">
    <location>
        <begin position="30"/>
        <end position="49"/>
    </location>
</feature>
<evidence type="ECO:0000256" key="4">
    <source>
        <dbReference type="PROSITE-ProRule" id="PRU00335"/>
    </source>
</evidence>
<keyword evidence="7" id="KW-1185">Reference proteome</keyword>
<dbReference type="PROSITE" id="PS50977">
    <property type="entry name" value="HTH_TETR_2"/>
    <property type="match status" value="1"/>
</dbReference>
<keyword evidence="3" id="KW-0804">Transcription</keyword>
<dbReference type="SUPFAM" id="SSF46689">
    <property type="entry name" value="Homeodomain-like"/>
    <property type="match status" value="1"/>
</dbReference>
<accession>A0ABU5XSZ2</accession>
<name>A0ABU5XSZ2_9MYCO</name>
<dbReference type="PANTHER" id="PTHR30055">
    <property type="entry name" value="HTH-TYPE TRANSCRIPTIONAL REGULATOR RUTR"/>
    <property type="match status" value="1"/>
</dbReference>
<dbReference type="InterPro" id="IPR050109">
    <property type="entry name" value="HTH-type_TetR-like_transc_reg"/>
</dbReference>
<dbReference type="Pfam" id="PF13305">
    <property type="entry name" value="TetR_C_33"/>
    <property type="match status" value="1"/>
</dbReference>
<organism evidence="6 7">
    <name type="scientific">[Mycobacterium] nativiensis</name>
    <dbReference type="NCBI Taxonomy" id="2855503"/>
    <lineage>
        <taxon>Bacteria</taxon>
        <taxon>Bacillati</taxon>
        <taxon>Actinomycetota</taxon>
        <taxon>Actinomycetes</taxon>
        <taxon>Mycobacteriales</taxon>
        <taxon>Mycobacteriaceae</taxon>
        <taxon>Mycolicibacter</taxon>
    </lineage>
</organism>
<gene>
    <name evidence="6" type="ORF">KV113_03530</name>
</gene>
<dbReference type="EMBL" id="JAYJJU010000002">
    <property type="protein sequence ID" value="MEB3030621.1"/>
    <property type="molecule type" value="Genomic_DNA"/>
</dbReference>